<keyword evidence="1" id="KW-0732">Signal</keyword>
<gene>
    <name evidence="2" type="ORF">PMAYCL1PPCAC_30019</name>
</gene>
<dbReference type="EMBL" id="BTRK01000006">
    <property type="protein sequence ID" value="GMR59824.1"/>
    <property type="molecule type" value="Genomic_DNA"/>
</dbReference>
<dbReference type="AlphaFoldDB" id="A0AAN5DB52"/>
<feature type="non-terminal residue" evidence="2">
    <location>
        <position position="1"/>
    </location>
</feature>
<evidence type="ECO:0000313" key="3">
    <source>
        <dbReference type="Proteomes" id="UP001328107"/>
    </source>
</evidence>
<protein>
    <submittedName>
        <fullName evidence="2">Uncharacterized protein</fullName>
    </submittedName>
</protein>
<sequence>LTFTPCVLLFCYSSFSPTQSKATNPMISVTGPIPCSFVQADSSPRELLHPRPLAAILVREGAWLHSISSPNQDFTRARTVLRLS</sequence>
<dbReference type="Proteomes" id="UP001328107">
    <property type="component" value="Unassembled WGS sequence"/>
</dbReference>
<accession>A0AAN5DB52</accession>
<evidence type="ECO:0000313" key="2">
    <source>
        <dbReference type="EMBL" id="GMR59824.1"/>
    </source>
</evidence>
<comment type="caution">
    <text evidence="2">The sequence shown here is derived from an EMBL/GenBank/DDBJ whole genome shotgun (WGS) entry which is preliminary data.</text>
</comment>
<proteinExistence type="predicted"/>
<name>A0AAN5DB52_9BILA</name>
<feature type="chain" id="PRO_5042857374" evidence="1">
    <location>
        <begin position="23"/>
        <end position="84"/>
    </location>
</feature>
<evidence type="ECO:0000256" key="1">
    <source>
        <dbReference type="SAM" id="SignalP"/>
    </source>
</evidence>
<feature type="signal peptide" evidence="1">
    <location>
        <begin position="1"/>
        <end position="22"/>
    </location>
</feature>
<keyword evidence="3" id="KW-1185">Reference proteome</keyword>
<organism evidence="2 3">
    <name type="scientific">Pristionchus mayeri</name>
    <dbReference type="NCBI Taxonomy" id="1317129"/>
    <lineage>
        <taxon>Eukaryota</taxon>
        <taxon>Metazoa</taxon>
        <taxon>Ecdysozoa</taxon>
        <taxon>Nematoda</taxon>
        <taxon>Chromadorea</taxon>
        <taxon>Rhabditida</taxon>
        <taxon>Rhabditina</taxon>
        <taxon>Diplogasteromorpha</taxon>
        <taxon>Diplogasteroidea</taxon>
        <taxon>Neodiplogasteridae</taxon>
        <taxon>Pristionchus</taxon>
    </lineage>
</organism>
<reference evidence="3" key="1">
    <citation type="submission" date="2022-10" db="EMBL/GenBank/DDBJ databases">
        <title>Genome assembly of Pristionchus species.</title>
        <authorList>
            <person name="Yoshida K."/>
            <person name="Sommer R.J."/>
        </authorList>
    </citation>
    <scope>NUCLEOTIDE SEQUENCE [LARGE SCALE GENOMIC DNA]</scope>
    <source>
        <strain evidence="3">RS5460</strain>
    </source>
</reference>